<evidence type="ECO:0000256" key="1">
    <source>
        <dbReference type="SAM" id="MobiDB-lite"/>
    </source>
</evidence>
<feature type="compositionally biased region" description="Polar residues" evidence="1">
    <location>
        <begin position="43"/>
        <end position="52"/>
    </location>
</feature>
<organism evidence="2 3">
    <name type="scientific">Podarcis lilfordi</name>
    <name type="common">Lilford's wall lizard</name>
    <dbReference type="NCBI Taxonomy" id="74358"/>
    <lineage>
        <taxon>Eukaryota</taxon>
        <taxon>Metazoa</taxon>
        <taxon>Chordata</taxon>
        <taxon>Craniata</taxon>
        <taxon>Vertebrata</taxon>
        <taxon>Euteleostomi</taxon>
        <taxon>Lepidosauria</taxon>
        <taxon>Squamata</taxon>
        <taxon>Bifurcata</taxon>
        <taxon>Unidentata</taxon>
        <taxon>Episquamata</taxon>
        <taxon>Laterata</taxon>
        <taxon>Lacertibaenia</taxon>
        <taxon>Lacertidae</taxon>
        <taxon>Podarcis</taxon>
    </lineage>
</organism>
<proteinExistence type="predicted"/>
<name>A0AA35L9C9_9SAUR</name>
<reference evidence="2" key="1">
    <citation type="submission" date="2022-12" db="EMBL/GenBank/DDBJ databases">
        <authorList>
            <person name="Alioto T."/>
            <person name="Alioto T."/>
            <person name="Gomez Garrido J."/>
        </authorList>
    </citation>
    <scope>NUCLEOTIDE SEQUENCE</scope>
</reference>
<sequence length="112" mass="12717">MAIYHTGLSETLLDELARMDPPPSSLEALMQAALRFDQRKQQSCEPSSTQMPPTECKEDSERCTMTDPVQLPYQNYQRGDLIIGGIINTFGYASEEKDFQDHPNTEFTDQLL</sequence>
<evidence type="ECO:0000313" key="2">
    <source>
        <dbReference type="EMBL" id="CAI5791731.1"/>
    </source>
</evidence>
<keyword evidence="3" id="KW-1185">Reference proteome</keyword>
<dbReference type="EMBL" id="OX395139">
    <property type="protein sequence ID" value="CAI5791731.1"/>
    <property type="molecule type" value="Genomic_DNA"/>
</dbReference>
<gene>
    <name evidence="2" type="ORF">PODLI_1B008114</name>
</gene>
<evidence type="ECO:0000313" key="3">
    <source>
        <dbReference type="Proteomes" id="UP001178461"/>
    </source>
</evidence>
<feature type="region of interest" description="Disordered" evidence="1">
    <location>
        <begin position="39"/>
        <end position="63"/>
    </location>
</feature>
<dbReference type="AlphaFoldDB" id="A0AA35L9C9"/>
<dbReference type="Proteomes" id="UP001178461">
    <property type="component" value="Chromosome 14"/>
</dbReference>
<accession>A0AA35L9C9</accession>
<protein>
    <submittedName>
        <fullName evidence="2">Uncharacterized protein</fullName>
    </submittedName>
</protein>